<protein>
    <submittedName>
        <fullName evidence="1">Uncharacterized protein</fullName>
    </submittedName>
</protein>
<organism evidence="1 2">
    <name type="scientific">Candidatus Kerfeldbacteria bacterium CG08_land_8_20_14_0_20_43_14</name>
    <dbReference type="NCBI Taxonomy" id="2014246"/>
    <lineage>
        <taxon>Bacteria</taxon>
        <taxon>Candidatus Kerfeldiibacteriota</taxon>
    </lineage>
</organism>
<proteinExistence type="predicted"/>
<comment type="caution">
    <text evidence="1">The sequence shown here is derived from an EMBL/GenBank/DDBJ whole genome shotgun (WGS) entry which is preliminary data.</text>
</comment>
<accession>A0A2H0YT23</accession>
<name>A0A2H0YT23_9BACT</name>
<dbReference type="AlphaFoldDB" id="A0A2H0YT23"/>
<gene>
    <name evidence="1" type="ORF">COT26_00845</name>
</gene>
<dbReference type="EMBL" id="PEXW01000017">
    <property type="protein sequence ID" value="PIS40903.1"/>
    <property type="molecule type" value="Genomic_DNA"/>
</dbReference>
<evidence type="ECO:0000313" key="2">
    <source>
        <dbReference type="Proteomes" id="UP000236845"/>
    </source>
</evidence>
<evidence type="ECO:0000313" key="1">
    <source>
        <dbReference type="EMBL" id="PIS40903.1"/>
    </source>
</evidence>
<reference evidence="2" key="1">
    <citation type="submission" date="2017-09" db="EMBL/GenBank/DDBJ databases">
        <title>Depth-based differentiation of microbial function through sediment-hosted aquifers and enrichment of novel symbionts in the deep terrestrial subsurface.</title>
        <authorList>
            <person name="Probst A.J."/>
            <person name="Ladd B."/>
            <person name="Jarett J.K."/>
            <person name="Geller-Mcgrath D.E."/>
            <person name="Sieber C.M.K."/>
            <person name="Emerson J.B."/>
            <person name="Anantharaman K."/>
            <person name="Thomas B.C."/>
            <person name="Malmstrom R."/>
            <person name="Stieglmeier M."/>
            <person name="Klingl A."/>
            <person name="Woyke T."/>
            <person name="Ryan C.M."/>
            <person name="Banfield J.F."/>
        </authorList>
    </citation>
    <scope>NUCLEOTIDE SEQUENCE [LARGE SCALE GENOMIC DNA]</scope>
</reference>
<dbReference type="Proteomes" id="UP000236845">
    <property type="component" value="Unassembled WGS sequence"/>
</dbReference>
<sequence length="123" mass="14042">MVKILEQIEKVRDFINSPRKRQLLFEQTADWNKLCSSLDVVGDTELAIESYLKDIKPRSVGETYLAIYGILQVLFVQQNAVQHIAESLHLQYEADLLLLEIRKVICTPKSGHNVSPFCNLNQG</sequence>